<accession>A0ABR1II79</accession>
<dbReference type="Proteomes" id="UP001498421">
    <property type="component" value="Unassembled WGS sequence"/>
</dbReference>
<gene>
    <name evidence="1" type="ORF">QQZ08_000889</name>
</gene>
<dbReference type="EMBL" id="JAZAVK010000004">
    <property type="protein sequence ID" value="KAK7432679.1"/>
    <property type="molecule type" value="Genomic_DNA"/>
</dbReference>
<proteinExistence type="predicted"/>
<evidence type="ECO:0000313" key="2">
    <source>
        <dbReference type="Proteomes" id="UP001498421"/>
    </source>
</evidence>
<sequence>MTYPECGHDIPLRLVTKESVHLLPPTLQDQGHIPPRCAGCQRERLLKQSEVRFQWAAQSFEDARRRFHRSGGDDGMGQALLAARDRFEMLLPNEVYLTQLTTWLTSW</sequence>
<reference evidence="1 2" key="1">
    <citation type="journal article" date="2025" name="Microbiol. Resour. Announc.">
        <title>Draft genome sequences for Neonectria magnoliae and Neonectria punicea, canker pathogens of Liriodendron tulipifera and Acer saccharum in West Virginia.</title>
        <authorList>
            <person name="Petronek H.M."/>
            <person name="Kasson M.T."/>
            <person name="Metheny A.M."/>
            <person name="Stauder C.M."/>
            <person name="Lovett B."/>
            <person name="Lynch S.C."/>
            <person name="Garnas J.R."/>
            <person name="Kasson L.R."/>
            <person name="Stajich J.E."/>
        </authorList>
    </citation>
    <scope>NUCLEOTIDE SEQUENCE [LARGE SCALE GENOMIC DNA]</scope>
    <source>
        <strain evidence="1 2">NRRL 64651</strain>
    </source>
</reference>
<keyword evidence="2" id="KW-1185">Reference proteome</keyword>
<protein>
    <submittedName>
        <fullName evidence="1">Uncharacterized protein</fullName>
    </submittedName>
</protein>
<name>A0ABR1II79_9HYPO</name>
<evidence type="ECO:0000313" key="1">
    <source>
        <dbReference type="EMBL" id="KAK7432679.1"/>
    </source>
</evidence>
<organism evidence="1 2">
    <name type="scientific">Neonectria magnoliae</name>
    <dbReference type="NCBI Taxonomy" id="2732573"/>
    <lineage>
        <taxon>Eukaryota</taxon>
        <taxon>Fungi</taxon>
        <taxon>Dikarya</taxon>
        <taxon>Ascomycota</taxon>
        <taxon>Pezizomycotina</taxon>
        <taxon>Sordariomycetes</taxon>
        <taxon>Hypocreomycetidae</taxon>
        <taxon>Hypocreales</taxon>
        <taxon>Nectriaceae</taxon>
        <taxon>Neonectria</taxon>
    </lineage>
</organism>
<comment type="caution">
    <text evidence="1">The sequence shown here is derived from an EMBL/GenBank/DDBJ whole genome shotgun (WGS) entry which is preliminary data.</text>
</comment>